<dbReference type="Proteomes" id="UP001497700">
    <property type="component" value="Unassembled WGS sequence"/>
</dbReference>
<reference evidence="1 2" key="1">
    <citation type="journal article" date="2022" name="New Phytol.">
        <title>Ecological generalism drives hyperdiversity of secondary metabolite gene clusters in xylarialean endophytes.</title>
        <authorList>
            <person name="Franco M.E.E."/>
            <person name="Wisecaver J.H."/>
            <person name="Arnold A.E."/>
            <person name="Ju Y.M."/>
            <person name="Slot J.C."/>
            <person name="Ahrendt S."/>
            <person name="Moore L.P."/>
            <person name="Eastman K.E."/>
            <person name="Scott K."/>
            <person name="Konkel Z."/>
            <person name="Mondo S.J."/>
            <person name="Kuo A."/>
            <person name="Hayes R.D."/>
            <person name="Haridas S."/>
            <person name="Andreopoulos B."/>
            <person name="Riley R."/>
            <person name="LaButti K."/>
            <person name="Pangilinan J."/>
            <person name="Lipzen A."/>
            <person name="Amirebrahimi M."/>
            <person name="Yan J."/>
            <person name="Adam C."/>
            <person name="Keymanesh K."/>
            <person name="Ng V."/>
            <person name="Louie K."/>
            <person name="Northen T."/>
            <person name="Drula E."/>
            <person name="Henrissat B."/>
            <person name="Hsieh H.M."/>
            <person name="Youens-Clark K."/>
            <person name="Lutzoni F."/>
            <person name="Miadlikowska J."/>
            <person name="Eastwood D.C."/>
            <person name="Hamelin R.C."/>
            <person name="Grigoriev I.V."/>
            <person name="U'Ren J.M."/>
        </authorList>
    </citation>
    <scope>NUCLEOTIDE SEQUENCE [LARGE SCALE GENOMIC DNA]</scope>
    <source>
        <strain evidence="1 2">CBS 119005</strain>
    </source>
</reference>
<gene>
    <name evidence="1" type="ORF">F4820DRAFT_433817</name>
</gene>
<proteinExistence type="predicted"/>
<evidence type="ECO:0000313" key="1">
    <source>
        <dbReference type="EMBL" id="KAI4861400.1"/>
    </source>
</evidence>
<keyword evidence="1" id="KW-0378">Hydrolase</keyword>
<organism evidence="1 2">
    <name type="scientific">Hypoxylon rubiginosum</name>
    <dbReference type="NCBI Taxonomy" id="110542"/>
    <lineage>
        <taxon>Eukaryota</taxon>
        <taxon>Fungi</taxon>
        <taxon>Dikarya</taxon>
        <taxon>Ascomycota</taxon>
        <taxon>Pezizomycotina</taxon>
        <taxon>Sordariomycetes</taxon>
        <taxon>Xylariomycetidae</taxon>
        <taxon>Xylariales</taxon>
        <taxon>Hypoxylaceae</taxon>
        <taxon>Hypoxylon</taxon>
    </lineage>
</organism>
<sequence length="257" mass="26763">MLVQTVPIRHPLTLAAEPLTPSSFAPFGAVLTNPAPEKLPHATPASALPQGVGAVAANQGTAIQYRALAPPLRDLYAQAPSGRSSSPRTTMFVCGARSLVPSKQDGGRFEVKILERHPFTTQTFVPLGGAGSEARYLVIVAPSLAPDAGSAVERQLPVPLGDSALPGRGMPDLSKLRAFVASGSQAVTYGAGTWHAPMAALGTAGTAIDFVVMQFANDVPVEDCQEVALEAETKGETKEDAPRIWVSVPGPPKLSRL</sequence>
<protein>
    <submittedName>
        <fullName evidence="1">Ureidoglycolate hydrolase</fullName>
    </submittedName>
</protein>
<keyword evidence="2" id="KW-1185">Reference proteome</keyword>
<accession>A0ACB9YPP7</accession>
<comment type="caution">
    <text evidence="1">The sequence shown here is derived from an EMBL/GenBank/DDBJ whole genome shotgun (WGS) entry which is preliminary data.</text>
</comment>
<name>A0ACB9YPP7_9PEZI</name>
<dbReference type="EMBL" id="MU393553">
    <property type="protein sequence ID" value="KAI4861400.1"/>
    <property type="molecule type" value="Genomic_DNA"/>
</dbReference>
<evidence type="ECO:0000313" key="2">
    <source>
        <dbReference type="Proteomes" id="UP001497700"/>
    </source>
</evidence>